<dbReference type="EMBL" id="RCHU02000015">
    <property type="protein sequence ID" value="KAL3570085.1"/>
    <property type="molecule type" value="Genomic_DNA"/>
</dbReference>
<protein>
    <submittedName>
        <fullName evidence="1">Uncharacterized protein</fullName>
    </submittedName>
</protein>
<organism evidence="1 2">
    <name type="scientific">Populus alba</name>
    <name type="common">White poplar</name>
    <dbReference type="NCBI Taxonomy" id="43335"/>
    <lineage>
        <taxon>Eukaryota</taxon>
        <taxon>Viridiplantae</taxon>
        <taxon>Streptophyta</taxon>
        <taxon>Embryophyta</taxon>
        <taxon>Tracheophyta</taxon>
        <taxon>Spermatophyta</taxon>
        <taxon>Magnoliopsida</taxon>
        <taxon>eudicotyledons</taxon>
        <taxon>Gunneridae</taxon>
        <taxon>Pentapetalae</taxon>
        <taxon>rosids</taxon>
        <taxon>fabids</taxon>
        <taxon>Malpighiales</taxon>
        <taxon>Salicaceae</taxon>
        <taxon>Saliceae</taxon>
        <taxon>Populus</taxon>
    </lineage>
</organism>
<dbReference type="Proteomes" id="UP000309997">
    <property type="component" value="Unassembled WGS sequence"/>
</dbReference>
<gene>
    <name evidence="1" type="ORF">D5086_027334</name>
</gene>
<sequence>MMAVEMGRRYFPNCSEVLDKFMEDDLPDLFYHEKGTPDEQRIKKTRFMELKEDVQRAFTKKQKTMNIVFLLIVSMVASHFENVASDASDCDDACTTGCVQSNTRLLRRCDIKCGIRCGPDSEVEDHTG</sequence>
<comment type="caution">
    <text evidence="1">The sequence shown here is derived from an EMBL/GenBank/DDBJ whole genome shotgun (WGS) entry which is preliminary data.</text>
</comment>
<reference evidence="1 2" key="1">
    <citation type="journal article" date="2024" name="Plant Biotechnol. J.">
        <title>Genome and CRISPR/Cas9 system of a widespread forest tree (Populus alba) in the world.</title>
        <authorList>
            <person name="Liu Y.J."/>
            <person name="Jiang P.F."/>
            <person name="Han X.M."/>
            <person name="Li X.Y."/>
            <person name="Wang H.M."/>
            <person name="Wang Y.J."/>
            <person name="Wang X.X."/>
            <person name="Zeng Q.Y."/>
        </authorList>
    </citation>
    <scope>NUCLEOTIDE SEQUENCE [LARGE SCALE GENOMIC DNA]</scope>
    <source>
        <strain evidence="2">cv. PAL-ZL1</strain>
    </source>
</reference>
<accession>A0ACC4AV29</accession>
<keyword evidence="2" id="KW-1185">Reference proteome</keyword>
<evidence type="ECO:0000313" key="1">
    <source>
        <dbReference type="EMBL" id="KAL3570085.1"/>
    </source>
</evidence>
<name>A0ACC4AV29_POPAL</name>
<proteinExistence type="predicted"/>
<evidence type="ECO:0000313" key="2">
    <source>
        <dbReference type="Proteomes" id="UP000309997"/>
    </source>
</evidence>